<name>A0A8H7U1E7_9APHY</name>
<proteinExistence type="predicted"/>
<accession>A0A8H7U1E7</accession>
<dbReference type="EMBL" id="JADOXO010000140">
    <property type="protein sequence ID" value="KAF9812143.1"/>
    <property type="molecule type" value="Genomic_DNA"/>
</dbReference>
<dbReference type="Proteomes" id="UP000639403">
    <property type="component" value="Unassembled WGS sequence"/>
</dbReference>
<comment type="caution">
    <text evidence="1">The sequence shown here is derived from an EMBL/GenBank/DDBJ whole genome shotgun (WGS) entry which is preliminary data.</text>
</comment>
<dbReference type="AlphaFoldDB" id="A0A8H7U1E7"/>
<gene>
    <name evidence="1" type="ORF">IEO21_06376</name>
</gene>
<reference evidence="1" key="2">
    <citation type="journal article" name="Front. Microbiol.">
        <title>Degradative Capacity of Two Strains of Rhodonia placenta: From Phenotype to Genotype.</title>
        <authorList>
            <person name="Kolle M."/>
            <person name="Horta M.A.C."/>
            <person name="Nowrousian M."/>
            <person name="Ohm R.A."/>
            <person name="Benz J.P."/>
            <person name="Pilgard A."/>
        </authorList>
    </citation>
    <scope>NUCLEOTIDE SEQUENCE</scope>
    <source>
        <strain evidence="1">FPRL280</strain>
    </source>
</reference>
<organism evidence="1 2">
    <name type="scientific">Rhodonia placenta</name>
    <dbReference type="NCBI Taxonomy" id="104341"/>
    <lineage>
        <taxon>Eukaryota</taxon>
        <taxon>Fungi</taxon>
        <taxon>Dikarya</taxon>
        <taxon>Basidiomycota</taxon>
        <taxon>Agaricomycotina</taxon>
        <taxon>Agaricomycetes</taxon>
        <taxon>Polyporales</taxon>
        <taxon>Adustoporiaceae</taxon>
        <taxon>Rhodonia</taxon>
    </lineage>
</organism>
<protein>
    <submittedName>
        <fullName evidence="1">Uncharacterized protein</fullName>
    </submittedName>
</protein>
<evidence type="ECO:0000313" key="1">
    <source>
        <dbReference type="EMBL" id="KAF9812143.1"/>
    </source>
</evidence>
<evidence type="ECO:0000313" key="2">
    <source>
        <dbReference type="Proteomes" id="UP000639403"/>
    </source>
</evidence>
<sequence>MTYGRLHPLPLLSNLRD</sequence>
<reference evidence="1" key="1">
    <citation type="submission" date="2020-11" db="EMBL/GenBank/DDBJ databases">
        <authorList>
            <person name="Koelle M."/>
            <person name="Horta M.A.C."/>
            <person name="Nowrousian M."/>
            <person name="Ohm R.A."/>
            <person name="Benz P."/>
            <person name="Pilgard A."/>
        </authorList>
    </citation>
    <scope>NUCLEOTIDE SEQUENCE</scope>
    <source>
        <strain evidence="1">FPRL280</strain>
    </source>
</reference>